<reference evidence="8" key="1">
    <citation type="submission" date="2016-09" db="EMBL/GenBank/DDBJ databases">
        <authorList>
            <person name="Strepis N."/>
        </authorList>
    </citation>
    <scope>NUCLEOTIDE SEQUENCE [LARGE SCALE GENOMIC DNA]</scope>
</reference>
<dbReference type="Proteomes" id="UP000184291">
    <property type="component" value="Unassembled WGS sequence"/>
</dbReference>
<evidence type="ECO:0000256" key="4">
    <source>
        <dbReference type="ARBA" id="ARBA00022989"/>
    </source>
</evidence>
<keyword evidence="4 6" id="KW-1133">Transmembrane helix</keyword>
<proteinExistence type="inferred from homology"/>
<dbReference type="STRING" id="1892869.ACGLYG10_0089"/>
<feature type="transmembrane region" description="Helical" evidence="6">
    <location>
        <begin position="95"/>
        <end position="114"/>
    </location>
</feature>
<organism evidence="7 8">
    <name type="scientific">Actinomyces glycerinitolerans</name>
    <dbReference type="NCBI Taxonomy" id="1892869"/>
    <lineage>
        <taxon>Bacteria</taxon>
        <taxon>Bacillati</taxon>
        <taxon>Actinomycetota</taxon>
        <taxon>Actinomycetes</taxon>
        <taxon>Actinomycetales</taxon>
        <taxon>Actinomycetaceae</taxon>
        <taxon>Actinomyces</taxon>
    </lineage>
</organism>
<gene>
    <name evidence="7" type="ORF">ACGLYG10_0089</name>
</gene>
<dbReference type="PANTHER" id="PTHR43701">
    <property type="entry name" value="MEMBRANE TRANSPORTER PROTEIN MJ0441-RELATED"/>
    <property type="match status" value="1"/>
</dbReference>
<protein>
    <recommendedName>
        <fullName evidence="6">Probable membrane transporter protein</fullName>
    </recommendedName>
</protein>
<dbReference type="PANTHER" id="PTHR43701:SF2">
    <property type="entry name" value="MEMBRANE TRANSPORTER PROTEIN YJNA-RELATED"/>
    <property type="match status" value="1"/>
</dbReference>
<dbReference type="AlphaFoldDB" id="A0A1M4RV66"/>
<feature type="transmembrane region" description="Helical" evidence="6">
    <location>
        <begin position="176"/>
        <end position="195"/>
    </location>
</feature>
<feature type="transmembrane region" description="Helical" evidence="6">
    <location>
        <begin position="207"/>
        <end position="226"/>
    </location>
</feature>
<evidence type="ECO:0000256" key="6">
    <source>
        <dbReference type="RuleBase" id="RU363041"/>
    </source>
</evidence>
<sequence length="259" mass="25572">MIVLALAVGIGVGLVVGALGAGGGILSVPVFVYLLGQDAHTAAASSLVVVGTTAAVSLPHHARSGGVQWRRGALFAVVSVIGSVLGSRASVLVPAGVLMALFSALLAAAGTVMLRKGWRARRESPAPANAPGAGRGPATVIAAALCAGFLTGFLGVGGGFVVVPMLVLVLELDMRRAAGTSLLIMVITSLSGLLARVGTGIQIDWGLTLAFAASSMVGGLLGGPLSTGAKPWVLTSVFGALLLVVSIVVAVSTLSGFMT</sequence>
<comment type="similarity">
    <text evidence="2 6">Belongs to the 4-toluene sulfonate uptake permease (TSUP) (TC 2.A.102) family.</text>
</comment>
<dbReference type="OrthoDB" id="3240334at2"/>
<evidence type="ECO:0000256" key="1">
    <source>
        <dbReference type="ARBA" id="ARBA00004141"/>
    </source>
</evidence>
<feature type="transmembrane region" description="Helical" evidence="6">
    <location>
        <begin position="42"/>
        <end position="60"/>
    </location>
</feature>
<evidence type="ECO:0000256" key="5">
    <source>
        <dbReference type="ARBA" id="ARBA00023136"/>
    </source>
</evidence>
<dbReference type="Pfam" id="PF01925">
    <property type="entry name" value="TauE"/>
    <property type="match status" value="1"/>
</dbReference>
<evidence type="ECO:0000256" key="3">
    <source>
        <dbReference type="ARBA" id="ARBA00022692"/>
    </source>
</evidence>
<evidence type="ECO:0000313" key="7">
    <source>
        <dbReference type="EMBL" id="SHE23892.1"/>
    </source>
</evidence>
<keyword evidence="5 6" id="KW-0472">Membrane</keyword>
<accession>A0A1M4RV66</accession>
<keyword evidence="8" id="KW-1185">Reference proteome</keyword>
<comment type="subcellular location">
    <subcellularLocation>
        <location evidence="6">Cell membrane</location>
        <topology evidence="6">Multi-pass membrane protein</topology>
    </subcellularLocation>
    <subcellularLocation>
        <location evidence="1">Membrane</location>
        <topology evidence="1">Multi-pass membrane protein</topology>
    </subcellularLocation>
</comment>
<dbReference type="InterPro" id="IPR051598">
    <property type="entry name" value="TSUP/Inactive_protease-like"/>
</dbReference>
<dbReference type="EMBL" id="FQTT01000001">
    <property type="protein sequence ID" value="SHE23892.1"/>
    <property type="molecule type" value="Genomic_DNA"/>
</dbReference>
<keyword evidence="3 6" id="KW-0812">Transmembrane</keyword>
<keyword evidence="6" id="KW-1003">Cell membrane</keyword>
<dbReference type="RefSeq" id="WP_073327035.1">
    <property type="nucleotide sequence ID" value="NZ_FQTT01000001.1"/>
</dbReference>
<evidence type="ECO:0000256" key="2">
    <source>
        <dbReference type="ARBA" id="ARBA00009142"/>
    </source>
</evidence>
<dbReference type="InterPro" id="IPR002781">
    <property type="entry name" value="TM_pro_TauE-like"/>
</dbReference>
<evidence type="ECO:0000313" key="8">
    <source>
        <dbReference type="Proteomes" id="UP000184291"/>
    </source>
</evidence>
<feature type="transmembrane region" description="Helical" evidence="6">
    <location>
        <begin position="140"/>
        <end position="170"/>
    </location>
</feature>
<feature type="transmembrane region" description="Helical" evidence="6">
    <location>
        <begin position="72"/>
        <end position="89"/>
    </location>
</feature>
<dbReference type="GO" id="GO:0005886">
    <property type="term" value="C:plasma membrane"/>
    <property type="evidence" value="ECO:0007669"/>
    <property type="project" value="UniProtKB-SubCell"/>
</dbReference>
<feature type="transmembrane region" description="Helical" evidence="6">
    <location>
        <begin position="232"/>
        <end position="257"/>
    </location>
</feature>
<name>A0A1M4RV66_9ACTO</name>